<keyword evidence="7" id="KW-0862">Zinc</keyword>
<dbReference type="Pfam" id="PF02163">
    <property type="entry name" value="Peptidase_M50"/>
    <property type="match status" value="1"/>
</dbReference>
<feature type="domain" description="Peptidase M50" evidence="12">
    <location>
        <begin position="6"/>
        <end position="45"/>
    </location>
</feature>
<evidence type="ECO:0000256" key="1">
    <source>
        <dbReference type="ARBA" id="ARBA00001947"/>
    </source>
</evidence>
<dbReference type="InterPro" id="IPR008915">
    <property type="entry name" value="Peptidase_M50"/>
</dbReference>
<dbReference type="AlphaFoldDB" id="E3ZQ50"/>
<evidence type="ECO:0000256" key="7">
    <source>
        <dbReference type="ARBA" id="ARBA00022833"/>
    </source>
</evidence>
<keyword evidence="10 11" id="KW-0472">Membrane</keyword>
<reference evidence="13" key="1">
    <citation type="journal article" date="2010" name="Microbiol. Resour. Announc.">
        <title>Comparative genomics of the bacterial genus Listeria: Genome evolution is characterized by limited gene acquisition and limited gene loss.</title>
        <authorList>
            <person name="den Bakker H.C."/>
            <person name="Cummings C.A."/>
            <person name="Ferreira V."/>
            <person name="Vatta P."/>
            <person name="Orsi R.H."/>
            <person name="Degoricija L."/>
            <person name="Barker M."/>
            <person name="Petrauskene O."/>
            <person name="Furtado M.R."/>
            <person name="Wiedmann M."/>
        </authorList>
    </citation>
    <scope>NUCLEOTIDE SEQUENCE [LARGE SCALE GENOMIC DNA]</scope>
    <source>
        <strain evidence="13">FSL N1-067</strain>
    </source>
</reference>
<dbReference type="EMBL" id="ADXJ01000626">
    <property type="protein sequence ID" value="EFS00252.1"/>
    <property type="molecule type" value="Genomic_DNA"/>
</dbReference>
<evidence type="ECO:0000256" key="2">
    <source>
        <dbReference type="ARBA" id="ARBA00004141"/>
    </source>
</evidence>
<evidence type="ECO:0000259" key="12">
    <source>
        <dbReference type="Pfam" id="PF02163"/>
    </source>
</evidence>
<dbReference type="GO" id="GO:0006508">
    <property type="term" value="P:proteolysis"/>
    <property type="evidence" value="ECO:0007669"/>
    <property type="project" value="UniProtKB-KW"/>
</dbReference>
<evidence type="ECO:0000256" key="11">
    <source>
        <dbReference type="SAM" id="Phobius"/>
    </source>
</evidence>
<comment type="cofactor">
    <cofactor evidence="1">
        <name>Zn(2+)</name>
        <dbReference type="ChEBI" id="CHEBI:29105"/>
    </cofactor>
</comment>
<feature type="transmembrane region" description="Helical" evidence="11">
    <location>
        <begin position="6"/>
        <end position="25"/>
    </location>
</feature>
<organism evidence="13">
    <name type="scientific">Listeria seeligeri FSL N1-067</name>
    <dbReference type="NCBI Taxonomy" id="702453"/>
    <lineage>
        <taxon>Bacteria</taxon>
        <taxon>Bacillati</taxon>
        <taxon>Bacillota</taxon>
        <taxon>Bacilli</taxon>
        <taxon>Bacillales</taxon>
        <taxon>Listeriaceae</taxon>
        <taxon>Listeria</taxon>
    </lineage>
</organism>
<name>E3ZQ50_LISSE</name>
<dbReference type="GO" id="GO:0004222">
    <property type="term" value="F:metalloendopeptidase activity"/>
    <property type="evidence" value="ECO:0007669"/>
    <property type="project" value="InterPro"/>
</dbReference>
<evidence type="ECO:0000256" key="8">
    <source>
        <dbReference type="ARBA" id="ARBA00022989"/>
    </source>
</evidence>
<dbReference type="RefSeq" id="WP_003747479.1">
    <property type="nucleotide sequence ID" value="NZ_CM001051.1"/>
</dbReference>
<feature type="non-terminal residue" evidence="13">
    <location>
        <position position="46"/>
    </location>
</feature>
<evidence type="ECO:0000256" key="9">
    <source>
        <dbReference type="ARBA" id="ARBA00023049"/>
    </source>
</evidence>
<evidence type="ECO:0000256" key="4">
    <source>
        <dbReference type="ARBA" id="ARBA00022670"/>
    </source>
</evidence>
<accession>E3ZQ50</accession>
<keyword evidence="6" id="KW-0378">Hydrolase</keyword>
<dbReference type="InterPro" id="IPR004387">
    <property type="entry name" value="Pept_M50_Zn"/>
</dbReference>
<proteinExistence type="inferred from homology"/>
<dbReference type="GO" id="GO:0016020">
    <property type="term" value="C:membrane"/>
    <property type="evidence" value="ECO:0007669"/>
    <property type="project" value="UniProtKB-SubCell"/>
</dbReference>
<dbReference type="Proteomes" id="UP000004302">
    <property type="component" value="Chromosome"/>
</dbReference>
<keyword evidence="8 11" id="KW-1133">Transmembrane helix</keyword>
<keyword evidence="9 13" id="KW-0482">Metalloprotease</keyword>
<dbReference type="HOGENOM" id="CLU_217209_0_0_9"/>
<protein>
    <submittedName>
        <fullName evidence="13">Zinc metalloprotease RasP</fullName>
    </submittedName>
</protein>
<comment type="similarity">
    <text evidence="3">Belongs to the peptidase M50B family.</text>
</comment>
<evidence type="ECO:0000256" key="3">
    <source>
        <dbReference type="ARBA" id="ARBA00007931"/>
    </source>
</evidence>
<evidence type="ECO:0000256" key="5">
    <source>
        <dbReference type="ARBA" id="ARBA00022692"/>
    </source>
</evidence>
<dbReference type="PANTHER" id="PTHR42837:SF2">
    <property type="entry name" value="MEMBRANE METALLOPROTEASE ARASP2, CHLOROPLASTIC-RELATED"/>
    <property type="match status" value="1"/>
</dbReference>
<evidence type="ECO:0000256" key="6">
    <source>
        <dbReference type="ARBA" id="ARBA00022801"/>
    </source>
</evidence>
<evidence type="ECO:0000313" key="13">
    <source>
        <dbReference type="EMBL" id="EFS00252.1"/>
    </source>
</evidence>
<dbReference type="PANTHER" id="PTHR42837">
    <property type="entry name" value="REGULATOR OF SIGMA-E PROTEASE RSEP"/>
    <property type="match status" value="1"/>
</dbReference>
<keyword evidence="5 11" id="KW-0812">Transmembrane</keyword>
<evidence type="ECO:0000256" key="10">
    <source>
        <dbReference type="ARBA" id="ARBA00023136"/>
    </source>
</evidence>
<keyword evidence="4 13" id="KW-0645">Protease</keyword>
<gene>
    <name evidence="13" type="ORF">NT03LS_1594</name>
</gene>
<sequence>MTTIIAFIFVFGLIVFFHELGHFLFAKRAGIMVKDFSIGFGPKIFG</sequence>
<comment type="caution">
    <text evidence="13">The sequence shown here is derived from an EMBL/GenBank/DDBJ whole genome shotgun (WGS) entry which is preliminary data.</text>
</comment>
<comment type="subcellular location">
    <subcellularLocation>
        <location evidence="2">Membrane</location>
        <topology evidence="2">Multi-pass membrane protein</topology>
    </subcellularLocation>
</comment>